<reference evidence="2" key="1">
    <citation type="submission" date="2017-02" db="UniProtKB">
        <authorList>
            <consortium name="WormBaseParasite"/>
        </authorList>
    </citation>
    <scope>IDENTIFICATION</scope>
</reference>
<proteinExistence type="predicted"/>
<name>A0A0N5A0N1_PARTI</name>
<protein>
    <submittedName>
        <fullName evidence="2">Secreted protein</fullName>
    </submittedName>
</protein>
<keyword evidence="1" id="KW-1185">Reference proteome</keyword>
<sequence length="163" mass="17823">MSIRPSARAALWWRSCSVAIHWAVCCRRRSASTCCRALAGSPCFSARPFRCCCCLLLSGNCPSRWQSDSGVVRVDRDCRCHHHWHADPAVRQYGAVLSLVHAFLGLGLGVRRGAHRCHCRAFPGRHADGGQVALADEFHGLCRAGTYRHARVSGVSGILALIT</sequence>
<evidence type="ECO:0000313" key="2">
    <source>
        <dbReference type="WBParaSite" id="PTRK_0001498600.1"/>
    </source>
</evidence>
<dbReference type="WBParaSite" id="PTRK_0001498600.1">
    <property type="protein sequence ID" value="PTRK_0001498600.1"/>
    <property type="gene ID" value="PTRK_0001498600"/>
</dbReference>
<evidence type="ECO:0000313" key="1">
    <source>
        <dbReference type="Proteomes" id="UP000038045"/>
    </source>
</evidence>
<organism evidence="1 2">
    <name type="scientific">Parastrongyloides trichosuri</name>
    <name type="common">Possum-specific nematode worm</name>
    <dbReference type="NCBI Taxonomy" id="131310"/>
    <lineage>
        <taxon>Eukaryota</taxon>
        <taxon>Metazoa</taxon>
        <taxon>Ecdysozoa</taxon>
        <taxon>Nematoda</taxon>
        <taxon>Chromadorea</taxon>
        <taxon>Rhabditida</taxon>
        <taxon>Tylenchina</taxon>
        <taxon>Panagrolaimomorpha</taxon>
        <taxon>Strongyloidoidea</taxon>
        <taxon>Strongyloididae</taxon>
        <taxon>Parastrongyloides</taxon>
    </lineage>
</organism>
<accession>A0A0N5A0N1</accession>
<dbReference type="Proteomes" id="UP000038045">
    <property type="component" value="Unplaced"/>
</dbReference>
<dbReference type="AlphaFoldDB" id="A0A0N5A0N1"/>